<organism evidence="2 3">
    <name type="scientific">Acanthamoeba castellanii (strain ATCC 30010 / Neff)</name>
    <dbReference type="NCBI Taxonomy" id="1257118"/>
    <lineage>
        <taxon>Eukaryota</taxon>
        <taxon>Amoebozoa</taxon>
        <taxon>Discosea</taxon>
        <taxon>Longamoebia</taxon>
        <taxon>Centramoebida</taxon>
        <taxon>Acanthamoebidae</taxon>
        <taxon>Acanthamoeba</taxon>
    </lineage>
</organism>
<evidence type="ECO:0000256" key="1">
    <source>
        <dbReference type="SAM" id="MobiDB-lite"/>
    </source>
</evidence>
<reference evidence="2 3" key="1">
    <citation type="journal article" date="2013" name="Genome Biol.">
        <title>Genome of Acanthamoeba castellanii highlights extensive lateral gene transfer and early evolution of tyrosine kinase signaling.</title>
        <authorList>
            <person name="Clarke M."/>
            <person name="Lohan A.J."/>
            <person name="Liu B."/>
            <person name="Lagkouvardos I."/>
            <person name="Roy S."/>
            <person name="Zafar N."/>
            <person name="Bertelli C."/>
            <person name="Schilde C."/>
            <person name="Kianianmomeni A."/>
            <person name="Burglin T.R."/>
            <person name="Frech C."/>
            <person name="Turcotte B."/>
            <person name="Kopec K.O."/>
            <person name="Synnott J.M."/>
            <person name="Choo C."/>
            <person name="Paponov I."/>
            <person name="Finkler A."/>
            <person name="Soon Heng Tan C."/>
            <person name="Hutchins A.P."/>
            <person name="Weinmeier T."/>
            <person name="Rattei T."/>
            <person name="Chu J.S."/>
            <person name="Gimenez G."/>
            <person name="Irimia M."/>
            <person name="Rigden D.J."/>
            <person name="Fitzpatrick D.A."/>
            <person name="Lorenzo-Morales J."/>
            <person name="Bateman A."/>
            <person name="Chiu C.H."/>
            <person name="Tang P."/>
            <person name="Hegemann P."/>
            <person name="Fromm H."/>
            <person name="Raoult D."/>
            <person name="Greub G."/>
            <person name="Miranda-Saavedra D."/>
            <person name="Chen N."/>
            <person name="Nash P."/>
            <person name="Ginger M.L."/>
            <person name="Horn M."/>
            <person name="Schaap P."/>
            <person name="Caler L."/>
            <person name="Loftus B."/>
        </authorList>
    </citation>
    <scope>NUCLEOTIDE SEQUENCE [LARGE SCALE GENOMIC DNA]</scope>
    <source>
        <strain evidence="2 3">Neff</strain>
    </source>
</reference>
<feature type="compositionally biased region" description="Polar residues" evidence="1">
    <location>
        <begin position="230"/>
        <end position="245"/>
    </location>
</feature>
<dbReference type="KEGG" id="acan:ACA1_203040"/>
<accession>L8GTG6</accession>
<feature type="region of interest" description="Disordered" evidence="1">
    <location>
        <begin position="224"/>
        <end position="330"/>
    </location>
</feature>
<evidence type="ECO:0000313" key="3">
    <source>
        <dbReference type="Proteomes" id="UP000011083"/>
    </source>
</evidence>
<proteinExistence type="predicted"/>
<dbReference type="EMBL" id="KB008001">
    <property type="protein sequence ID" value="ELR16300.1"/>
    <property type="molecule type" value="Genomic_DNA"/>
</dbReference>
<protein>
    <submittedName>
        <fullName evidence="2">Uncharacterized protein</fullName>
    </submittedName>
</protein>
<name>L8GTG6_ACACF</name>
<dbReference type="AlphaFoldDB" id="L8GTG6"/>
<evidence type="ECO:0000313" key="2">
    <source>
        <dbReference type="EMBL" id="ELR16300.1"/>
    </source>
</evidence>
<feature type="compositionally biased region" description="Low complexity" evidence="1">
    <location>
        <begin position="299"/>
        <end position="318"/>
    </location>
</feature>
<feature type="compositionally biased region" description="Low complexity" evidence="1">
    <location>
        <begin position="250"/>
        <end position="289"/>
    </location>
</feature>
<feature type="region of interest" description="Disordered" evidence="1">
    <location>
        <begin position="97"/>
        <end position="122"/>
    </location>
</feature>
<gene>
    <name evidence="2" type="ORF">ACA1_203040</name>
</gene>
<dbReference type="VEuPathDB" id="AmoebaDB:ACA1_203040"/>
<dbReference type="Proteomes" id="UP000011083">
    <property type="component" value="Unassembled WGS sequence"/>
</dbReference>
<feature type="compositionally biased region" description="Polar residues" evidence="1">
    <location>
        <begin position="108"/>
        <end position="122"/>
    </location>
</feature>
<dbReference type="GeneID" id="14917040"/>
<sequence>MAASHMLPPSGNQLDFLFYADQLLNTFATTKNSNGDVVLSGKTRDLMEFLPNDTESLPGVPASFPHSDFLPPAHSLPFSASQFMSNYGHSDAQSEDMWGLSSAHHPSKTSQHTSSQLPYQGYSSTQHRHQLPAIVKQQEWRLCVKAPTLGTFYLFTDPEKTVAEMIPDIESKILELYHVFVSVHLLQNDHGIDLPFSCTISSVLEDRALICVQYMRAADATAGSTLGGCHQQQQNYHQHSLSSHSATEEASPSARSPHSSPHSSHTHSPASVASPCSPASSAQSAPHSPFLHGNSPQHSSTGSAPTSPSSPSESQPDTGMRFREPPPSKVLQNKEFSFTVSVKNLKNIFTAFNNPLAYAGHQVGNDADSGAYCAPAASTTRNPWGAPVPMPMDDGEEEGGSSFSNFEIPIDVVVEEEGGGILHPRDYRIRCSVLDKQEGLYVFFVKLKKNSHYGRTRFIIKIRRKQPTKQERNLEYLETALLHNSNKDGQLRLGNDQGARGDLLVSHPIVVISKERKTKRKRGKPEQN</sequence>
<keyword evidence="3" id="KW-1185">Reference proteome</keyword>
<dbReference type="RefSeq" id="XP_004338313.1">
    <property type="nucleotide sequence ID" value="XM_004338265.1"/>
</dbReference>